<evidence type="ECO:0000313" key="1">
    <source>
        <dbReference type="EMBL" id="EMJ5134300.1"/>
    </source>
</evidence>
<gene>
    <name evidence="1" type="ORF">RG298_002031</name>
</gene>
<proteinExistence type="predicted"/>
<sequence>MGFKGTPAPWRLATMGPNGCPVIGDRTTMVAMLAHTVNEESQVLEAMSNAYLISAAPELLESLITLVAQVELFYSKEKDDYLPEYKAAKLAIAKALGKP</sequence>
<organism evidence="1">
    <name type="scientific">Providencia stuartii</name>
    <dbReference type="NCBI Taxonomy" id="588"/>
    <lineage>
        <taxon>Bacteria</taxon>
        <taxon>Pseudomonadati</taxon>
        <taxon>Pseudomonadota</taxon>
        <taxon>Gammaproteobacteria</taxon>
        <taxon>Enterobacterales</taxon>
        <taxon>Morganellaceae</taxon>
        <taxon>Providencia</taxon>
    </lineage>
</organism>
<comment type="caution">
    <text evidence="1">The sequence shown here is derived from an EMBL/GenBank/DDBJ whole genome shotgun (WGS) entry which is preliminary data.</text>
</comment>
<dbReference type="AlphaFoldDB" id="A0AAI9GIW3"/>
<accession>A0AAI9GIW3</accession>
<protein>
    <submittedName>
        <fullName evidence="1">Uncharacterized protein</fullName>
    </submittedName>
</protein>
<dbReference type="EMBL" id="ABMABF030000006">
    <property type="protein sequence ID" value="EMJ5134300.1"/>
    <property type="molecule type" value="Genomic_DNA"/>
</dbReference>
<name>A0AAI9GIW3_PROST</name>
<reference evidence="1" key="1">
    <citation type="submission" date="2024-02" db="EMBL/GenBank/DDBJ databases">
        <authorList>
            <consortium name="Clinical and Environmental Microbiology Branch: Whole genome sequencing antimicrobial resistance pathogens in the healthcare setting"/>
        </authorList>
    </citation>
    <scope>NUCLEOTIDE SEQUENCE</scope>
    <source>
        <strain evidence="1">2021GO-0154</strain>
    </source>
</reference>